<protein>
    <submittedName>
        <fullName evidence="3">Uncharacterized protein</fullName>
    </submittedName>
</protein>
<dbReference type="SUPFAM" id="SSF49785">
    <property type="entry name" value="Galactose-binding domain-like"/>
    <property type="match status" value="1"/>
</dbReference>
<proteinExistence type="predicted"/>
<accession>V4A8V1</accession>
<keyword evidence="1" id="KW-0472">Membrane</keyword>
<dbReference type="CTD" id="20243262"/>
<organism evidence="3 4">
    <name type="scientific">Lottia gigantea</name>
    <name type="common">Giant owl limpet</name>
    <dbReference type="NCBI Taxonomy" id="225164"/>
    <lineage>
        <taxon>Eukaryota</taxon>
        <taxon>Metazoa</taxon>
        <taxon>Spiralia</taxon>
        <taxon>Lophotrochozoa</taxon>
        <taxon>Mollusca</taxon>
        <taxon>Gastropoda</taxon>
        <taxon>Patellogastropoda</taxon>
        <taxon>Lottioidea</taxon>
        <taxon>Lottiidae</taxon>
        <taxon>Lottia</taxon>
    </lineage>
</organism>
<keyword evidence="4" id="KW-1185">Reference proteome</keyword>
<dbReference type="Gene3D" id="2.60.120.260">
    <property type="entry name" value="Galactose-binding domain-like"/>
    <property type="match status" value="1"/>
</dbReference>
<feature type="transmembrane region" description="Helical" evidence="1">
    <location>
        <begin position="321"/>
        <end position="343"/>
    </location>
</feature>
<feature type="signal peptide" evidence="2">
    <location>
        <begin position="1"/>
        <end position="17"/>
    </location>
</feature>
<keyword evidence="1" id="KW-1133">Transmembrane helix</keyword>
<dbReference type="PANTHER" id="PTHR26391:SF18">
    <property type="entry name" value="PROTEIN KINASE RECEPTOR TIE-1, PUTATIVE-RELATED"/>
    <property type="match status" value="1"/>
</dbReference>
<evidence type="ECO:0000313" key="3">
    <source>
        <dbReference type="EMBL" id="ESO93187.1"/>
    </source>
</evidence>
<dbReference type="Pfam" id="PF22633">
    <property type="entry name" value="F5_F8_type_C_2"/>
    <property type="match status" value="1"/>
</dbReference>
<feature type="chain" id="PRO_5004716673" evidence="2">
    <location>
        <begin position="18"/>
        <end position="383"/>
    </location>
</feature>
<gene>
    <name evidence="3" type="ORF">LOTGIDRAFT_175586</name>
</gene>
<dbReference type="RefSeq" id="XP_009056122.1">
    <property type="nucleotide sequence ID" value="XM_009057874.1"/>
</dbReference>
<evidence type="ECO:0000256" key="1">
    <source>
        <dbReference type="SAM" id="Phobius"/>
    </source>
</evidence>
<dbReference type="OrthoDB" id="10252017at2759"/>
<dbReference type="InterPro" id="IPR008979">
    <property type="entry name" value="Galactose-bd-like_sf"/>
</dbReference>
<sequence>MWKWIAVIFCIIIYTQCVKFGEDNSYTCHCINDEQCHRGSGICGGGCARGWSGPTCQKQNVALGKPSSQVETNGNRTSDLAVDGDRTTNIPAKCSDTSSGDSTRWWRVDLLEEYPIKHITIYYQNKLLSSLNGFSLHVVKENETPELCYKDDSTGGYPPAVHNVECSQVITGRYVNISNFHTREDGRFFVVLCSNGTFGSNCTNFCHCLNKERCLENGKCPGECADGWAGTTCNQKCEDDVYGVGCSKKCSDRKCKDNNLQCDSKTGECIDGCQPGYQSIDCTQDKCSYIDGACDCFDGYLGVDCTCKQANTGNIDQTSTIIGTLILGLIIGFVAGSLVVLFLMKRSNISNNQDKPYGQLTTAYQHENAYELLRKAEGNVSTK</sequence>
<dbReference type="Gene3D" id="2.170.300.10">
    <property type="entry name" value="Tie2 ligand-binding domain superfamily"/>
    <property type="match status" value="1"/>
</dbReference>
<dbReference type="OMA" id="CHCNTAS"/>
<evidence type="ECO:0000256" key="2">
    <source>
        <dbReference type="SAM" id="SignalP"/>
    </source>
</evidence>
<keyword evidence="1" id="KW-0812">Transmembrane</keyword>
<dbReference type="GeneID" id="20243262"/>
<keyword evidence="2" id="KW-0732">Signal</keyword>
<dbReference type="Proteomes" id="UP000030746">
    <property type="component" value="Unassembled WGS sequence"/>
</dbReference>
<dbReference type="KEGG" id="lgi:LOTGIDRAFT_175586"/>
<dbReference type="AlphaFoldDB" id="V4A8V1"/>
<dbReference type="EMBL" id="KB201944">
    <property type="protein sequence ID" value="ESO93187.1"/>
    <property type="molecule type" value="Genomic_DNA"/>
</dbReference>
<dbReference type="HOGENOM" id="CLU_031239_0_0_1"/>
<reference evidence="3 4" key="1">
    <citation type="journal article" date="2013" name="Nature">
        <title>Insights into bilaterian evolution from three spiralian genomes.</title>
        <authorList>
            <person name="Simakov O."/>
            <person name="Marletaz F."/>
            <person name="Cho S.J."/>
            <person name="Edsinger-Gonzales E."/>
            <person name="Havlak P."/>
            <person name="Hellsten U."/>
            <person name="Kuo D.H."/>
            <person name="Larsson T."/>
            <person name="Lv J."/>
            <person name="Arendt D."/>
            <person name="Savage R."/>
            <person name="Osoegawa K."/>
            <person name="de Jong P."/>
            <person name="Grimwood J."/>
            <person name="Chapman J.A."/>
            <person name="Shapiro H."/>
            <person name="Aerts A."/>
            <person name="Otillar R.P."/>
            <person name="Terry A.Y."/>
            <person name="Boore J.L."/>
            <person name="Grigoriev I.V."/>
            <person name="Lindberg D.R."/>
            <person name="Seaver E.C."/>
            <person name="Weisblat D.A."/>
            <person name="Putnam N.H."/>
            <person name="Rokhsar D.S."/>
        </authorList>
    </citation>
    <scope>NUCLEOTIDE SEQUENCE [LARGE SCALE GENOMIC DNA]</scope>
</reference>
<evidence type="ECO:0000313" key="4">
    <source>
        <dbReference type="Proteomes" id="UP000030746"/>
    </source>
</evidence>
<dbReference type="PANTHER" id="PTHR26391">
    <property type="entry name" value="INACTIVE TYROSINE-PROTEIN KINASE 7"/>
    <property type="match status" value="1"/>
</dbReference>
<name>V4A8V1_LOTGI</name>